<comment type="subcellular location">
    <subcellularLocation>
        <location evidence="1 10 11">Cytoplasm</location>
    </subcellularLocation>
</comment>
<dbReference type="NCBIfam" id="TIGR00763">
    <property type="entry name" value="lon"/>
    <property type="match status" value="1"/>
</dbReference>
<evidence type="ECO:0000256" key="9">
    <source>
        <dbReference type="ARBA" id="ARBA00050665"/>
    </source>
</evidence>
<dbReference type="Pfam" id="PF05362">
    <property type="entry name" value="Lon_C"/>
    <property type="match status" value="1"/>
</dbReference>
<dbReference type="GO" id="GO:0043565">
    <property type="term" value="F:sequence-specific DNA binding"/>
    <property type="evidence" value="ECO:0007669"/>
    <property type="project" value="UniProtKB-UniRule"/>
</dbReference>
<dbReference type="InterPro" id="IPR054594">
    <property type="entry name" value="Lon_lid"/>
</dbReference>
<evidence type="ECO:0000259" key="17">
    <source>
        <dbReference type="PROSITE" id="PS51787"/>
    </source>
</evidence>
<dbReference type="GO" id="GO:0005524">
    <property type="term" value="F:ATP binding"/>
    <property type="evidence" value="ECO:0007669"/>
    <property type="project" value="UniProtKB-UniRule"/>
</dbReference>
<comment type="catalytic activity">
    <reaction evidence="9 10 11 14">
        <text>Hydrolysis of proteins in presence of ATP.</text>
        <dbReference type="EC" id="3.4.21.53"/>
    </reaction>
</comment>
<dbReference type="InterPro" id="IPR008268">
    <property type="entry name" value="Peptidase_S16_AS"/>
</dbReference>
<comment type="subunit">
    <text evidence="10 11">Homohexamer. Organized in a ring with a central cavity.</text>
</comment>
<evidence type="ECO:0000256" key="3">
    <source>
        <dbReference type="ARBA" id="ARBA00022670"/>
    </source>
</evidence>
<keyword evidence="5 10" id="KW-0378">Hydrolase</keyword>
<dbReference type="OrthoDB" id="9803599at2"/>
<keyword evidence="2 10" id="KW-0963">Cytoplasm</keyword>
<protein>
    <recommendedName>
        <fullName evidence="10 11">Lon protease</fullName>
        <ecNumber evidence="10 11">3.4.21.53</ecNumber>
    </recommendedName>
    <alternativeName>
        <fullName evidence="10">ATP-dependent protease La</fullName>
    </alternativeName>
</protein>
<keyword evidence="7 10" id="KW-0067">ATP-binding</keyword>
<feature type="binding site" evidence="10 13">
    <location>
        <begin position="358"/>
        <end position="365"/>
    </location>
    <ligand>
        <name>ATP</name>
        <dbReference type="ChEBI" id="CHEBI:30616"/>
    </ligand>
</feature>
<dbReference type="PANTHER" id="PTHR10046">
    <property type="entry name" value="ATP DEPENDENT LON PROTEASE FAMILY MEMBER"/>
    <property type="match status" value="1"/>
</dbReference>
<dbReference type="Pfam" id="PF02190">
    <property type="entry name" value="LON_substr_bdg"/>
    <property type="match status" value="1"/>
</dbReference>
<feature type="domain" description="Lon proteolytic" evidence="16">
    <location>
        <begin position="594"/>
        <end position="775"/>
    </location>
</feature>
<keyword evidence="6 10" id="KW-0720">Serine protease</keyword>
<dbReference type="GO" id="GO:0004176">
    <property type="term" value="F:ATP-dependent peptidase activity"/>
    <property type="evidence" value="ECO:0007669"/>
    <property type="project" value="UniProtKB-UniRule"/>
</dbReference>
<dbReference type="InterPro" id="IPR003111">
    <property type="entry name" value="Lon_prtase_N"/>
</dbReference>
<evidence type="ECO:0000256" key="14">
    <source>
        <dbReference type="PROSITE-ProRule" id="PRU01122"/>
    </source>
</evidence>
<dbReference type="FunFam" id="3.40.50.300:FF:000021">
    <property type="entry name" value="Lon protease homolog"/>
    <property type="match status" value="1"/>
</dbReference>
<dbReference type="InterPro" id="IPR008269">
    <property type="entry name" value="Lon_proteolytic"/>
</dbReference>
<dbReference type="Gene3D" id="2.30.130.40">
    <property type="entry name" value="LON domain-like"/>
    <property type="match status" value="1"/>
</dbReference>
<keyword evidence="19" id="KW-1185">Reference proteome</keyword>
<evidence type="ECO:0000256" key="13">
    <source>
        <dbReference type="PIRSR" id="PIRSR001174-2"/>
    </source>
</evidence>
<comment type="caution">
    <text evidence="18">The sequence shown here is derived from an EMBL/GenBank/DDBJ whole genome shotgun (WGS) entry which is preliminary data.</text>
</comment>
<proteinExistence type="evidence at transcript level"/>
<evidence type="ECO:0000256" key="8">
    <source>
        <dbReference type="ARBA" id="ARBA00023016"/>
    </source>
</evidence>
<dbReference type="GO" id="GO:0005737">
    <property type="term" value="C:cytoplasm"/>
    <property type="evidence" value="ECO:0007669"/>
    <property type="project" value="UniProtKB-SubCell"/>
</dbReference>
<dbReference type="Gene3D" id="3.40.50.300">
    <property type="entry name" value="P-loop containing nucleotide triphosphate hydrolases"/>
    <property type="match status" value="1"/>
</dbReference>
<evidence type="ECO:0000256" key="12">
    <source>
        <dbReference type="PIRSR" id="PIRSR001174-1"/>
    </source>
</evidence>
<dbReference type="PATRIC" id="fig|1359163.3.peg.974"/>
<evidence type="ECO:0000313" key="18">
    <source>
        <dbReference type="EMBL" id="KJV69608.1"/>
    </source>
</evidence>
<feature type="active site" evidence="10 12">
    <location>
        <position position="724"/>
    </location>
</feature>
<dbReference type="InterPro" id="IPR027417">
    <property type="entry name" value="P-loop_NTPase"/>
</dbReference>
<dbReference type="CDD" id="cd19500">
    <property type="entry name" value="RecA-like_Lon"/>
    <property type="match status" value="1"/>
</dbReference>
<evidence type="ECO:0000256" key="2">
    <source>
        <dbReference type="ARBA" id="ARBA00022490"/>
    </source>
</evidence>
<dbReference type="Gene3D" id="3.30.230.10">
    <property type="match status" value="1"/>
</dbReference>
<dbReference type="InterPro" id="IPR004815">
    <property type="entry name" value="Lon_bac/euk-typ"/>
</dbReference>
<dbReference type="InterPro" id="IPR046336">
    <property type="entry name" value="Lon_prtase_N_sf"/>
</dbReference>
<dbReference type="GO" id="GO:0004252">
    <property type="term" value="F:serine-type endopeptidase activity"/>
    <property type="evidence" value="ECO:0007669"/>
    <property type="project" value="UniProtKB-UniRule"/>
</dbReference>
<evidence type="ECO:0000256" key="7">
    <source>
        <dbReference type="ARBA" id="ARBA00022840"/>
    </source>
</evidence>
<evidence type="ECO:0000313" key="19">
    <source>
        <dbReference type="Proteomes" id="UP000033562"/>
    </source>
</evidence>
<keyword evidence="3 10" id="KW-0645">Protease</keyword>
<dbReference type="InterPro" id="IPR027543">
    <property type="entry name" value="Lon_bac"/>
</dbReference>
<dbReference type="Pfam" id="PF00004">
    <property type="entry name" value="AAA"/>
    <property type="match status" value="1"/>
</dbReference>
<dbReference type="PRINTS" id="PR00830">
    <property type="entry name" value="ENDOLAPTASE"/>
</dbReference>
<dbReference type="PROSITE" id="PS51786">
    <property type="entry name" value="LON_PROTEOLYTIC"/>
    <property type="match status" value="1"/>
</dbReference>
<evidence type="ECO:0000256" key="10">
    <source>
        <dbReference type="HAMAP-Rule" id="MF_01973"/>
    </source>
</evidence>
<evidence type="ECO:0000256" key="4">
    <source>
        <dbReference type="ARBA" id="ARBA00022741"/>
    </source>
</evidence>
<comment type="similarity">
    <text evidence="10 11 14 15">Belongs to the peptidase S16 family.</text>
</comment>
<dbReference type="STRING" id="1359163.NLO413_1007"/>
<evidence type="ECO:0000256" key="11">
    <source>
        <dbReference type="PIRNR" id="PIRNR001174"/>
    </source>
</evidence>
<dbReference type="EC" id="3.4.21.53" evidence="10 11"/>
<comment type="function">
    <text evidence="10">ATP-dependent serine protease that mediates the selective degradation of mutant and abnormal proteins as well as certain short-lived regulatory proteins. Required for cellular homeostasis and for survival from DNA damage and developmental changes induced by stress. Degrades polypeptides processively to yield small peptide fragments that are 5 to 10 amino acids long. Binds to DNA in a double-stranded, site-specific manner.</text>
</comment>
<dbReference type="GO" id="GO:0016887">
    <property type="term" value="F:ATP hydrolysis activity"/>
    <property type="evidence" value="ECO:0007669"/>
    <property type="project" value="UniProtKB-UniRule"/>
</dbReference>
<dbReference type="SMART" id="SM00464">
    <property type="entry name" value="LON"/>
    <property type="match status" value="1"/>
</dbReference>
<dbReference type="RefSeq" id="WP_045809277.1">
    <property type="nucleotide sequence ID" value="NZ_LANX01000001.1"/>
</dbReference>
<dbReference type="SUPFAM" id="SSF52540">
    <property type="entry name" value="P-loop containing nucleoside triphosphate hydrolases"/>
    <property type="match status" value="1"/>
</dbReference>
<dbReference type="NCBIfam" id="NF008053">
    <property type="entry name" value="PRK10787.1"/>
    <property type="match status" value="1"/>
</dbReference>
<dbReference type="GO" id="GO:0034605">
    <property type="term" value="P:cellular response to heat"/>
    <property type="evidence" value="ECO:0007669"/>
    <property type="project" value="UniProtKB-UniRule"/>
</dbReference>
<evidence type="ECO:0000256" key="5">
    <source>
        <dbReference type="ARBA" id="ARBA00022801"/>
    </source>
</evidence>
<dbReference type="InterPro" id="IPR014721">
    <property type="entry name" value="Ribsml_uS5_D2-typ_fold_subgr"/>
</dbReference>
<dbReference type="PIRSF" id="PIRSF001174">
    <property type="entry name" value="Lon_proteas"/>
    <property type="match status" value="1"/>
</dbReference>
<keyword evidence="8 10" id="KW-0346">Stress response</keyword>
<dbReference type="Gene3D" id="1.20.5.5270">
    <property type="match status" value="1"/>
</dbReference>
<evidence type="ECO:0000256" key="15">
    <source>
        <dbReference type="RuleBase" id="RU000591"/>
    </source>
</evidence>
<dbReference type="Gene3D" id="1.10.8.60">
    <property type="match status" value="1"/>
</dbReference>
<dbReference type="InterPro" id="IPR020568">
    <property type="entry name" value="Ribosomal_Su5_D2-typ_SF"/>
</dbReference>
<dbReference type="SUPFAM" id="SSF88697">
    <property type="entry name" value="PUA domain-like"/>
    <property type="match status" value="1"/>
</dbReference>
<dbReference type="InterPro" id="IPR003593">
    <property type="entry name" value="AAA+_ATPase"/>
</dbReference>
<evidence type="ECO:0000259" key="16">
    <source>
        <dbReference type="PROSITE" id="PS51786"/>
    </source>
</evidence>
<dbReference type="Pfam" id="PF22667">
    <property type="entry name" value="Lon_lid"/>
    <property type="match status" value="1"/>
</dbReference>
<dbReference type="PROSITE" id="PS01046">
    <property type="entry name" value="LON_SER"/>
    <property type="match status" value="1"/>
</dbReference>
<dbReference type="Gene3D" id="1.20.58.1480">
    <property type="match status" value="1"/>
</dbReference>
<dbReference type="Proteomes" id="UP000033562">
    <property type="component" value="Unassembled WGS sequence"/>
</dbReference>
<dbReference type="AlphaFoldDB" id="A0A0F3NNK5"/>
<feature type="domain" description="Lon N-terminal" evidence="17">
    <location>
        <begin position="7"/>
        <end position="203"/>
    </location>
</feature>
<dbReference type="SMART" id="SM00382">
    <property type="entry name" value="AAA"/>
    <property type="match status" value="1"/>
</dbReference>
<comment type="induction">
    <text evidence="10">By heat shock.</text>
</comment>
<sequence>MKSEILLPVLTLRDTIVFPQVVIPLFVGREKSISALKYATQNNDCKILLVTQIDGAVDQPSLTDLYKVGIVADVMQLLKLPDGIMKVLIKGRYRAQVVNFIEGDSFLQAEVNVVNSDNNIVINDDVEALKRSVLNEFDVWSKLSKKVQSEALSSIYEIKELSDLADVIASHLNIRVSDKQKILEAFDVIERLEQIYSFIKLEINILNAQKKIDNRVKLQVETNHKVYYLNEQLKAIQKELEDSEGAYCDIDSASEIEKRINNTLLSKEAKERALNDLKRYKKMNFMSPEANIISSYLYWLLDLPWGKYKNSRINMDNSLKILNNNHYGMDKIKERVLEFLAVLKRIKKPQGPILCFVGPPGVGKTSLARSIAEATGREFVRMSLGGVHDESEIRGHRRTYIGAMPGKIIKQMKQAKSCNPLFLLDEIDKVGSDYRGDPTAALLEVLDPEHNKHFVDNYIEVEFDLSNVMFIATANSLNLHKPLLDRMEIIQLSGYTEEEKLKIARAHLIPKLYKDHGLQEKEWSISDDAIYSLIRFYTKESGVRNLKRELSNLMRKVVKEILMNKEIKNVHINHNNIEKYMGVPKYTFGIVEKDDMVGVATGLAYTDTGGDILTIESVLMPGKGGIKFTGKLGEVMQESVKASYSYIRSRCLEFGIQSKKFQVSDIHLHVPEGAIPKDGPSAGIAMCTSIVSLMTGIAVKKTVAMTGEVTLRGRVLAIGGLREKLLAALRGGITTVIIPIQNKKDMIEIPDNVKQGMKFIFVSTVDEVINNALVRPVNHLSKNDTFINNKMINTDEEDCTILN</sequence>
<reference evidence="18 19" key="1">
    <citation type="submission" date="2015-02" db="EMBL/GenBank/DDBJ databases">
        <title>Genome Sequencing of Rickettsiales.</title>
        <authorList>
            <person name="Daugherty S.C."/>
            <person name="Su Q."/>
            <person name="Abolude K."/>
            <person name="Beier-Sexton M."/>
            <person name="Carlyon J.A."/>
            <person name="Carter R."/>
            <person name="Day N.P."/>
            <person name="Dumler S.J."/>
            <person name="Dyachenko V."/>
            <person name="Godinez A."/>
            <person name="Kurtti T.J."/>
            <person name="Lichay M."/>
            <person name="Mullins K.E."/>
            <person name="Ott S."/>
            <person name="Pappas-Brown V."/>
            <person name="Paris D.H."/>
            <person name="Patel P."/>
            <person name="Richards A.L."/>
            <person name="Sadzewicz L."/>
            <person name="Sears K."/>
            <person name="Seidman D."/>
            <person name="Sengamalay N."/>
            <person name="Stenos J."/>
            <person name="Tallon L.J."/>
            <person name="Vincent G."/>
            <person name="Fraser C.M."/>
            <person name="Munderloh U."/>
            <person name="Dunning-Hotopp J.C."/>
        </authorList>
    </citation>
    <scope>NUCLEOTIDE SEQUENCE [LARGE SCALE GENOMIC DNA]</scope>
    <source>
        <strain evidence="18 19">RAC413</strain>
    </source>
</reference>
<gene>
    <name evidence="10 18" type="primary">lon</name>
    <name evidence="18" type="ORF">NLO413_1007</name>
</gene>
<dbReference type="InterPro" id="IPR003959">
    <property type="entry name" value="ATPase_AAA_core"/>
</dbReference>
<organism evidence="18 19">
    <name type="scientific">Candidatus Neoehrlichia procyonis str. RAC413</name>
    <dbReference type="NCBI Taxonomy" id="1359163"/>
    <lineage>
        <taxon>Bacteria</taxon>
        <taxon>Pseudomonadati</taxon>
        <taxon>Pseudomonadota</taxon>
        <taxon>Alphaproteobacteria</taxon>
        <taxon>Rickettsiales</taxon>
        <taxon>Anaplasmataceae</taxon>
        <taxon>Candidatus Neoehrlichia</taxon>
    </lineage>
</organism>
<feature type="active site" evidence="10 12">
    <location>
        <position position="681"/>
    </location>
</feature>
<dbReference type="HAMAP" id="MF_01973">
    <property type="entry name" value="lon_bact"/>
    <property type="match status" value="1"/>
</dbReference>
<evidence type="ECO:0000256" key="6">
    <source>
        <dbReference type="ARBA" id="ARBA00022825"/>
    </source>
</evidence>
<keyword evidence="4 10" id="KW-0547">Nucleotide-binding</keyword>
<name>A0A0F3NNK5_9RICK</name>
<dbReference type="InterPro" id="IPR027065">
    <property type="entry name" value="Lon_Prtase"/>
</dbReference>
<dbReference type="EMBL" id="LANX01000001">
    <property type="protein sequence ID" value="KJV69608.1"/>
    <property type="molecule type" value="Genomic_DNA"/>
</dbReference>
<dbReference type="PROSITE" id="PS51787">
    <property type="entry name" value="LON_N"/>
    <property type="match status" value="1"/>
</dbReference>
<dbReference type="SUPFAM" id="SSF54211">
    <property type="entry name" value="Ribosomal protein S5 domain 2-like"/>
    <property type="match status" value="1"/>
</dbReference>
<dbReference type="InterPro" id="IPR015947">
    <property type="entry name" value="PUA-like_sf"/>
</dbReference>
<accession>A0A0F3NNK5</accession>
<dbReference type="GO" id="GO:0006515">
    <property type="term" value="P:protein quality control for misfolded or incompletely synthesized proteins"/>
    <property type="evidence" value="ECO:0007669"/>
    <property type="project" value="UniProtKB-UniRule"/>
</dbReference>
<evidence type="ECO:0000256" key="1">
    <source>
        <dbReference type="ARBA" id="ARBA00004496"/>
    </source>
</evidence>